<keyword evidence="2" id="KW-0805">Transcription regulation</keyword>
<evidence type="ECO:0000256" key="3">
    <source>
        <dbReference type="ARBA" id="ARBA00023163"/>
    </source>
</evidence>
<reference evidence="5 6" key="1">
    <citation type="journal article" date="2016" name="Sci. Rep.">
        <title>The genome sequence of the outbreeding globe artichoke constructed de novo incorporating a phase-aware low-pass sequencing strategy of F1 progeny.</title>
        <authorList>
            <person name="Scaglione D."/>
            <person name="Reyes-Chin-Wo S."/>
            <person name="Acquadro A."/>
            <person name="Froenicke L."/>
            <person name="Portis E."/>
            <person name="Beitel C."/>
            <person name="Tirone M."/>
            <person name="Mauro R."/>
            <person name="Lo Monaco A."/>
            <person name="Mauromicale G."/>
            <person name="Faccioli P."/>
            <person name="Cattivelli L."/>
            <person name="Rieseberg L."/>
            <person name="Michelmore R."/>
            <person name="Lanteri S."/>
        </authorList>
    </citation>
    <scope>NUCLEOTIDE SEQUENCE [LARGE SCALE GENOMIC DNA]</scope>
    <source>
        <strain evidence="5">2C</strain>
    </source>
</reference>
<gene>
    <name evidence="5" type="ORF">Ccrd_023016</name>
</gene>
<dbReference type="EMBL" id="LEKV01003723">
    <property type="protein sequence ID" value="KVH98756.1"/>
    <property type="molecule type" value="Genomic_DNA"/>
</dbReference>
<dbReference type="STRING" id="59895.A0A124SE23"/>
<dbReference type="InterPro" id="IPR036638">
    <property type="entry name" value="HLH_DNA-bd_sf"/>
</dbReference>
<dbReference type="InterPro" id="IPR044295">
    <property type="entry name" value="BIM1/2/3"/>
</dbReference>
<dbReference type="PANTHER" id="PTHR46412">
    <property type="entry name" value="BES1-INTERACTING MYC-LIKE PROTEIN"/>
    <property type="match status" value="1"/>
</dbReference>
<evidence type="ECO:0000313" key="5">
    <source>
        <dbReference type="EMBL" id="KVH98756.1"/>
    </source>
</evidence>
<organism evidence="5 6">
    <name type="scientific">Cynara cardunculus var. scolymus</name>
    <name type="common">Globe artichoke</name>
    <name type="synonym">Cynara scolymus</name>
    <dbReference type="NCBI Taxonomy" id="59895"/>
    <lineage>
        <taxon>Eukaryota</taxon>
        <taxon>Viridiplantae</taxon>
        <taxon>Streptophyta</taxon>
        <taxon>Embryophyta</taxon>
        <taxon>Tracheophyta</taxon>
        <taxon>Spermatophyta</taxon>
        <taxon>Magnoliopsida</taxon>
        <taxon>eudicotyledons</taxon>
        <taxon>Gunneridae</taxon>
        <taxon>Pentapetalae</taxon>
        <taxon>asterids</taxon>
        <taxon>campanulids</taxon>
        <taxon>Asterales</taxon>
        <taxon>Asteraceae</taxon>
        <taxon>Carduoideae</taxon>
        <taxon>Cardueae</taxon>
        <taxon>Carduinae</taxon>
        <taxon>Cynara</taxon>
    </lineage>
</organism>
<evidence type="ECO:0000313" key="6">
    <source>
        <dbReference type="Proteomes" id="UP000243975"/>
    </source>
</evidence>
<keyword evidence="3" id="KW-0804">Transcription</keyword>
<dbReference type="GO" id="GO:0006351">
    <property type="term" value="P:DNA-templated transcription"/>
    <property type="evidence" value="ECO:0007669"/>
    <property type="project" value="InterPro"/>
</dbReference>
<dbReference type="Gene3D" id="4.10.280.10">
    <property type="entry name" value="Helix-loop-helix DNA-binding domain"/>
    <property type="match status" value="1"/>
</dbReference>
<accession>A0A124SE23</accession>
<proteinExistence type="predicted"/>
<dbReference type="SUPFAM" id="SSF47459">
    <property type="entry name" value="HLH, helix-loop-helix DNA-binding domain"/>
    <property type="match status" value="1"/>
</dbReference>
<protein>
    <submittedName>
        <fullName evidence="5">Myc-type, basic helix-loop-helix (BHLH) domain-containing protein</fullName>
    </submittedName>
</protein>
<dbReference type="GO" id="GO:0005634">
    <property type="term" value="C:nucleus"/>
    <property type="evidence" value="ECO:0007669"/>
    <property type="project" value="UniProtKB-SubCell"/>
</dbReference>
<dbReference type="AlphaFoldDB" id="A0A124SE23"/>
<keyword evidence="4" id="KW-0539">Nucleus</keyword>
<evidence type="ECO:0000256" key="1">
    <source>
        <dbReference type="ARBA" id="ARBA00004123"/>
    </source>
</evidence>
<comment type="caution">
    <text evidence="5">The sequence shown here is derived from an EMBL/GenBank/DDBJ whole genome shotgun (WGS) entry which is preliminary data.</text>
</comment>
<dbReference type="PANTHER" id="PTHR46412:SF3">
    <property type="entry name" value="TRANSCRIPTION FACTOR BIM1"/>
    <property type="match status" value="1"/>
</dbReference>
<name>A0A124SE23_CYNCS</name>
<keyword evidence="6" id="KW-1185">Reference proteome</keyword>
<dbReference type="Gramene" id="KVH98756">
    <property type="protein sequence ID" value="KVH98756"/>
    <property type="gene ID" value="Ccrd_023016"/>
</dbReference>
<evidence type="ECO:0000256" key="4">
    <source>
        <dbReference type="ARBA" id="ARBA00023242"/>
    </source>
</evidence>
<dbReference type="Proteomes" id="UP000243975">
    <property type="component" value="Unassembled WGS sequence"/>
</dbReference>
<sequence>MQAIVDIFNDKFSMLQDIIPHGDQKKDKASFLLLNTSVSTRLQEKVHKYEDSYQGWSSEPPKTIPWTCITATTAVDTRLWAMGNTEP</sequence>
<comment type="subcellular location">
    <subcellularLocation>
        <location evidence="1">Nucleus</location>
    </subcellularLocation>
</comment>
<dbReference type="GO" id="GO:0003700">
    <property type="term" value="F:DNA-binding transcription factor activity"/>
    <property type="evidence" value="ECO:0007669"/>
    <property type="project" value="InterPro"/>
</dbReference>
<evidence type="ECO:0000256" key="2">
    <source>
        <dbReference type="ARBA" id="ARBA00023015"/>
    </source>
</evidence>
<dbReference type="GO" id="GO:0046983">
    <property type="term" value="F:protein dimerization activity"/>
    <property type="evidence" value="ECO:0007669"/>
    <property type="project" value="InterPro"/>
</dbReference>